<dbReference type="Gene3D" id="3.40.50.10860">
    <property type="entry name" value="Leucine Dehydrogenase, chain A, domain 1"/>
    <property type="match status" value="1"/>
</dbReference>
<dbReference type="InterPro" id="IPR046346">
    <property type="entry name" value="Aminoacid_DH-like_N_sf"/>
</dbReference>
<feature type="domain" description="Shikimate dehydrogenase substrate binding N-terminal" evidence="4">
    <location>
        <begin position="6"/>
        <end position="86"/>
    </location>
</feature>
<accession>A0A7W5DRC7</accession>
<name>A0A7W5DRC7_9PORP</name>
<proteinExistence type="predicted"/>
<dbReference type="GO" id="GO:0004764">
    <property type="term" value="F:shikimate 3-dehydrogenase (NADP+) activity"/>
    <property type="evidence" value="ECO:0007669"/>
    <property type="project" value="UniProtKB-EC"/>
</dbReference>
<protein>
    <submittedName>
        <fullName evidence="5">Shikimate dehydrogenase</fullName>
        <ecNumber evidence="5">1.1.1.25</ecNumber>
    </submittedName>
</protein>
<keyword evidence="6" id="KW-1185">Reference proteome</keyword>
<dbReference type="GO" id="GO:0005829">
    <property type="term" value="C:cytosol"/>
    <property type="evidence" value="ECO:0007669"/>
    <property type="project" value="TreeGrafter"/>
</dbReference>
<dbReference type="AlphaFoldDB" id="A0A7W5DRC7"/>
<dbReference type="SUPFAM" id="SSF51735">
    <property type="entry name" value="NAD(P)-binding Rossmann-fold domains"/>
    <property type="match status" value="1"/>
</dbReference>
<dbReference type="PANTHER" id="PTHR21089:SF1">
    <property type="entry name" value="BIFUNCTIONAL 3-DEHYDROQUINATE DEHYDRATASE_SHIKIMATE DEHYDROGENASE, CHLOROPLASTIC"/>
    <property type="match status" value="1"/>
</dbReference>
<dbReference type="EMBL" id="JACHYB010000001">
    <property type="protein sequence ID" value="MBB3187313.1"/>
    <property type="molecule type" value="Genomic_DNA"/>
</dbReference>
<reference evidence="5 6" key="1">
    <citation type="submission" date="2020-08" db="EMBL/GenBank/DDBJ databases">
        <title>Genomic Encyclopedia of Type Strains, Phase IV (KMG-IV): sequencing the most valuable type-strain genomes for metagenomic binning, comparative biology and taxonomic classification.</title>
        <authorList>
            <person name="Goeker M."/>
        </authorList>
    </citation>
    <scope>NUCLEOTIDE SEQUENCE [LARGE SCALE GENOMIC DNA]</scope>
    <source>
        <strain evidence="5 6">DSM 27471</strain>
    </source>
</reference>
<keyword evidence="3" id="KW-0057">Aromatic amino acid biosynthesis</keyword>
<organism evidence="5 6">
    <name type="scientific">Microbacter margulisiae</name>
    <dbReference type="NCBI Taxonomy" id="1350067"/>
    <lineage>
        <taxon>Bacteria</taxon>
        <taxon>Pseudomonadati</taxon>
        <taxon>Bacteroidota</taxon>
        <taxon>Bacteroidia</taxon>
        <taxon>Bacteroidales</taxon>
        <taxon>Porphyromonadaceae</taxon>
        <taxon>Microbacter</taxon>
    </lineage>
</organism>
<dbReference type="RefSeq" id="WP_183413089.1">
    <property type="nucleotide sequence ID" value="NZ_JACHYB010000001.1"/>
</dbReference>
<dbReference type="Gene3D" id="3.40.50.720">
    <property type="entry name" value="NAD(P)-binding Rossmann-like Domain"/>
    <property type="match status" value="1"/>
</dbReference>
<keyword evidence="2 5" id="KW-0560">Oxidoreductase</keyword>
<dbReference type="GO" id="GO:0009073">
    <property type="term" value="P:aromatic amino acid family biosynthetic process"/>
    <property type="evidence" value="ECO:0007669"/>
    <property type="project" value="UniProtKB-KW"/>
</dbReference>
<sequence>MKHYGIIGYPLGHSFSKQYFTEKFEREKIDAQYEKYEISTIEQLNKIIQDDNLVGLNVTIPYKEQVISYLTSLEPRAAAIGAVNVIRIERHNGLISLIGDNSDVVGFMESIRPLLKAHHAQALILGTGGASKAVYYGLTQLGIKARFVSRKAKPGQLAYAQLTKPIMESHTVIVNASPVGTFPHNDEFPDIPYQWIGDQHLLFDLVYNPPLTRFLEKGAEQGAAIKNGFEMLEKQAIEAWNIWNKTR</sequence>
<comment type="pathway">
    <text evidence="1">Metabolic intermediate biosynthesis; chorismate biosynthesis; chorismate from D-erythrose 4-phosphate and phosphoenolpyruvate: step 4/7.</text>
</comment>
<evidence type="ECO:0000256" key="1">
    <source>
        <dbReference type="ARBA" id="ARBA00004871"/>
    </source>
</evidence>
<dbReference type="GO" id="GO:0009423">
    <property type="term" value="P:chorismate biosynthetic process"/>
    <property type="evidence" value="ECO:0007669"/>
    <property type="project" value="TreeGrafter"/>
</dbReference>
<evidence type="ECO:0000256" key="2">
    <source>
        <dbReference type="ARBA" id="ARBA00023002"/>
    </source>
</evidence>
<evidence type="ECO:0000313" key="5">
    <source>
        <dbReference type="EMBL" id="MBB3187313.1"/>
    </source>
</evidence>
<keyword evidence="3" id="KW-0028">Amino-acid biosynthesis</keyword>
<dbReference type="CDD" id="cd01065">
    <property type="entry name" value="NAD_bind_Shikimate_DH"/>
    <property type="match status" value="1"/>
</dbReference>
<dbReference type="EC" id="1.1.1.25" evidence="5"/>
<dbReference type="Pfam" id="PF08501">
    <property type="entry name" value="Shikimate_dh_N"/>
    <property type="match status" value="1"/>
</dbReference>
<comment type="caution">
    <text evidence="5">The sequence shown here is derived from an EMBL/GenBank/DDBJ whole genome shotgun (WGS) entry which is preliminary data.</text>
</comment>
<evidence type="ECO:0000256" key="3">
    <source>
        <dbReference type="ARBA" id="ARBA00023141"/>
    </source>
</evidence>
<dbReference type="PANTHER" id="PTHR21089">
    <property type="entry name" value="SHIKIMATE DEHYDROGENASE"/>
    <property type="match status" value="1"/>
</dbReference>
<evidence type="ECO:0000313" key="6">
    <source>
        <dbReference type="Proteomes" id="UP000544222"/>
    </source>
</evidence>
<gene>
    <name evidence="5" type="ORF">FHX64_001476</name>
</gene>
<evidence type="ECO:0000259" key="4">
    <source>
        <dbReference type="Pfam" id="PF08501"/>
    </source>
</evidence>
<dbReference type="SUPFAM" id="SSF53223">
    <property type="entry name" value="Aminoacid dehydrogenase-like, N-terminal domain"/>
    <property type="match status" value="1"/>
</dbReference>
<dbReference type="InterPro" id="IPR013708">
    <property type="entry name" value="Shikimate_DH-bd_N"/>
</dbReference>
<dbReference type="Proteomes" id="UP000544222">
    <property type="component" value="Unassembled WGS sequence"/>
</dbReference>
<dbReference type="GO" id="GO:0050661">
    <property type="term" value="F:NADP binding"/>
    <property type="evidence" value="ECO:0007669"/>
    <property type="project" value="TreeGrafter"/>
</dbReference>
<dbReference type="InterPro" id="IPR036291">
    <property type="entry name" value="NAD(P)-bd_dom_sf"/>
</dbReference>
<dbReference type="InterPro" id="IPR022893">
    <property type="entry name" value="Shikimate_DH_fam"/>
</dbReference>
<dbReference type="GO" id="GO:0019632">
    <property type="term" value="P:shikimate metabolic process"/>
    <property type="evidence" value="ECO:0007669"/>
    <property type="project" value="TreeGrafter"/>
</dbReference>